<dbReference type="PANTHER" id="PTHR30055:SF229">
    <property type="entry name" value="HTH-TYPE TRANSCRIPTIONAL REPRESSOR RV1474C"/>
    <property type="match status" value="1"/>
</dbReference>
<evidence type="ECO:0000313" key="7">
    <source>
        <dbReference type="EMBL" id="TDC14942.1"/>
    </source>
</evidence>
<dbReference type="AlphaFoldDB" id="A0A4R4P4H5"/>
<dbReference type="OrthoDB" id="9806334at2"/>
<dbReference type="GO" id="GO:0003700">
    <property type="term" value="F:DNA-binding transcription factor activity"/>
    <property type="evidence" value="ECO:0007669"/>
    <property type="project" value="TreeGrafter"/>
</dbReference>
<dbReference type="InterPro" id="IPR050109">
    <property type="entry name" value="HTH-type_TetR-like_transc_reg"/>
</dbReference>
<feature type="DNA-binding region" description="H-T-H motif" evidence="5">
    <location>
        <begin position="49"/>
        <end position="68"/>
    </location>
</feature>
<proteinExistence type="predicted"/>
<evidence type="ECO:0000256" key="4">
    <source>
        <dbReference type="ARBA" id="ARBA00023163"/>
    </source>
</evidence>
<dbReference type="SUPFAM" id="SSF48498">
    <property type="entry name" value="Tetracyclin repressor-like, C-terminal domain"/>
    <property type="match status" value="1"/>
</dbReference>
<dbReference type="EMBL" id="SMJW01000074">
    <property type="protein sequence ID" value="TDC14942.1"/>
    <property type="molecule type" value="Genomic_DNA"/>
</dbReference>
<keyword evidence="3 5" id="KW-0238">DNA-binding</keyword>
<dbReference type="PANTHER" id="PTHR30055">
    <property type="entry name" value="HTH-TYPE TRANSCRIPTIONAL REGULATOR RUTR"/>
    <property type="match status" value="1"/>
</dbReference>
<sequence length="211" mass="22099">MVWAYLGQVDNASGQGVRPTSAEQGAATRTAILEATAALIAEVGWGRVTMRGIAARAGVPHGAISYHFQGKDDVLRQAAVAGTLRALAQPLAMAQAAESVQEMFEGTLGWFAVGGLQDPSAALLLETARQAARDPALREPLTAELRKFRAALTELVERNQREGRVAPGLPASGTATVVAALLDGLLLHLILDPELDLSDAAEAVRTFLRGG</sequence>
<reference evidence="7 8" key="1">
    <citation type="submission" date="2019-03" db="EMBL/GenBank/DDBJ databases">
        <title>Draft genome sequences of novel Actinobacteria.</title>
        <authorList>
            <person name="Sahin N."/>
            <person name="Ay H."/>
            <person name="Saygin H."/>
        </authorList>
    </citation>
    <scope>NUCLEOTIDE SEQUENCE [LARGE SCALE GENOMIC DNA]</scope>
    <source>
        <strain evidence="7 8">DSM 45347</strain>
    </source>
</reference>
<keyword evidence="8" id="KW-1185">Reference proteome</keyword>
<evidence type="ECO:0000313" key="8">
    <source>
        <dbReference type="Proteomes" id="UP000295431"/>
    </source>
</evidence>
<dbReference type="GO" id="GO:0000976">
    <property type="term" value="F:transcription cis-regulatory region binding"/>
    <property type="evidence" value="ECO:0007669"/>
    <property type="project" value="TreeGrafter"/>
</dbReference>
<dbReference type="Gene3D" id="1.10.357.10">
    <property type="entry name" value="Tetracycline Repressor, domain 2"/>
    <property type="match status" value="1"/>
</dbReference>
<dbReference type="Pfam" id="PF00440">
    <property type="entry name" value="TetR_N"/>
    <property type="match status" value="1"/>
</dbReference>
<dbReference type="InterPro" id="IPR001647">
    <property type="entry name" value="HTH_TetR"/>
</dbReference>
<keyword evidence="4" id="KW-0804">Transcription</keyword>
<dbReference type="SUPFAM" id="SSF46689">
    <property type="entry name" value="Homeodomain-like"/>
    <property type="match status" value="1"/>
</dbReference>
<name>A0A4R4P4H5_9ACTN</name>
<evidence type="ECO:0000256" key="1">
    <source>
        <dbReference type="ARBA" id="ARBA00022491"/>
    </source>
</evidence>
<evidence type="ECO:0000256" key="5">
    <source>
        <dbReference type="PROSITE-ProRule" id="PRU00335"/>
    </source>
</evidence>
<evidence type="ECO:0000259" key="6">
    <source>
        <dbReference type="PROSITE" id="PS50977"/>
    </source>
</evidence>
<dbReference type="Proteomes" id="UP000295431">
    <property type="component" value="Unassembled WGS sequence"/>
</dbReference>
<dbReference type="PRINTS" id="PR00455">
    <property type="entry name" value="HTHTETR"/>
</dbReference>
<dbReference type="Pfam" id="PF13977">
    <property type="entry name" value="TetR_C_6"/>
    <property type="match status" value="1"/>
</dbReference>
<dbReference type="InterPro" id="IPR039538">
    <property type="entry name" value="BetI_C"/>
</dbReference>
<dbReference type="InterPro" id="IPR036271">
    <property type="entry name" value="Tet_transcr_reg_TetR-rel_C_sf"/>
</dbReference>
<keyword evidence="2" id="KW-0805">Transcription regulation</keyword>
<feature type="domain" description="HTH tetR-type" evidence="6">
    <location>
        <begin position="26"/>
        <end position="86"/>
    </location>
</feature>
<dbReference type="PROSITE" id="PS50977">
    <property type="entry name" value="HTH_TETR_2"/>
    <property type="match status" value="1"/>
</dbReference>
<gene>
    <name evidence="7" type="ORF">E1284_16600</name>
</gene>
<evidence type="ECO:0000256" key="3">
    <source>
        <dbReference type="ARBA" id="ARBA00023125"/>
    </source>
</evidence>
<organism evidence="7 8">
    <name type="scientific">Actinomadura bangladeshensis</name>
    <dbReference type="NCBI Taxonomy" id="453573"/>
    <lineage>
        <taxon>Bacteria</taxon>
        <taxon>Bacillati</taxon>
        <taxon>Actinomycetota</taxon>
        <taxon>Actinomycetes</taxon>
        <taxon>Streptosporangiales</taxon>
        <taxon>Thermomonosporaceae</taxon>
        <taxon>Actinomadura</taxon>
    </lineage>
</organism>
<dbReference type="InterPro" id="IPR009057">
    <property type="entry name" value="Homeodomain-like_sf"/>
</dbReference>
<protein>
    <submittedName>
        <fullName evidence="7">TetR/AcrR family transcriptional regulator</fullName>
    </submittedName>
</protein>
<comment type="caution">
    <text evidence="7">The sequence shown here is derived from an EMBL/GenBank/DDBJ whole genome shotgun (WGS) entry which is preliminary data.</text>
</comment>
<accession>A0A4R4P4H5</accession>
<evidence type="ECO:0000256" key="2">
    <source>
        <dbReference type="ARBA" id="ARBA00023015"/>
    </source>
</evidence>
<keyword evidence="1" id="KW-0678">Repressor</keyword>